<evidence type="ECO:0000313" key="3">
    <source>
        <dbReference type="EMBL" id="ORX51616.1"/>
    </source>
</evidence>
<organism evidence="3 4">
    <name type="scientific">Hesseltinella vesiculosa</name>
    <dbReference type="NCBI Taxonomy" id="101127"/>
    <lineage>
        <taxon>Eukaryota</taxon>
        <taxon>Fungi</taxon>
        <taxon>Fungi incertae sedis</taxon>
        <taxon>Mucoromycota</taxon>
        <taxon>Mucoromycotina</taxon>
        <taxon>Mucoromycetes</taxon>
        <taxon>Mucorales</taxon>
        <taxon>Cunninghamellaceae</taxon>
        <taxon>Hesseltinella</taxon>
    </lineage>
</organism>
<sequence length="535" mass="56935">MKATSSLNRLNLPWLCFHLWTRLCLCIAPMHRAVFDAIALIALFDLANIEGPFDMYEGMEAMFALDPVKTFDYVKGNFDMYDGMEAMFALDSPVGFVPDDGVNIRSSDGQLDTPNVFLDYYSPVAWGTLAKNRRPFQTLASMNGKMFGDTTAHQAERQVADDGTPTTGPIIGDDGSTMAPIKSGTTMACGDPASVGDTCASFDDPGALSFGDIHDSPTLGKSNVPGHSSILTAATIRNPPKNASCAGAVDDHPNGTGTSPGASTCTPSVPKGMTDPMKLDHGHPCDPSDTVSGDCDPADDQHGKSSFNPSDHGPGKQTGQPDFAPTDRDPGNQQVSTNMDSAGRRPVIDPPSDHGPYDASDHDFGNPNGRVGGPLNKQHSLFQKRSLQEHAAPPGRTVRRGVPLSPDETSPGKNADPMDHGTLHARFGHPARGPENHGTTPTPSNFDTPTPMAAPLVDLSDDGGDHCLGSFTTDPLSDPHNLSPLTFKFDHGGLAVYLHGRLLGRVDTWLPTRSCMNEHALCQERMPRTVSVGTT</sequence>
<evidence type="ECO:0000256" key="1">
    <source>
        <dbReference type="SAM" id="MobiDB-lite"/>
    </source>
</evidence>
<reference evidence="3 4" key="1">
    <citation type="submission" date="2016-07" db="EMBL/GenBank/DDBJ databases">
        <title>Pervasive Adenine N6-methylation of Active Genes in Fungi.</title>
        <authorList>
            <consortium name="DOE Joint Genome Institute"/>
            <person name="Mondo S.J."/>
            <person name="Dannebaum R.O."/>
            <person name="Kuo R.C."/>
            <person name="Labutti K."/>
            <person name="Haridas S."/>
            <person name="Kuo A."/>
            <person name="Salamov A."/>
            <person name="Ahrendt S.R."/>
            <person name="Lipzen A."/>
            <person name="Sullivan W."/>
            <person name="Andreopoulos W.B."/>
            <person name="Clum A."/>
            <person name="Lindquist E."/>
            <person name="Daum C."/>
            <person name="Ramamoorthy G.K."/>
            <person name="Gryganskyi A."/>
            <person name="Culley D."/>
            <person name="Magnuson J.K."/>
            <person name="James T.Y."/>
            <person name="O'Malley M.A."/>
            <person name="Stajich J.E."/>
            <person name="Spatafora J.W."/>
            <person name="Visel A."/>
            <person name="Grigoriev I.V."/>
        </authorList>
    </citation>
    <scope>NUCLEOTIDE SEQUENCE [LARGE SCALE GENOMIC DNA]</scope>
    <source>
        <strain evidence="3 4">NRRL 3301</strain>
    </source>
</reference>
<keyword evidence="2" id="KW-0732">Signal</keyword>
<feature type="region of interest" description="Disordered" evidence="1">
    <location>
        <begin position="159"/>
        <end position="185"/>
    </location>
</feature>
<feature type="compositionally biased region" description="Basic and acidic residues" evidence="1">
    <location>
        <begin position="277"/>
        <end position="286"/>
    </location>
</feature>
<feature type="compositionally biased region" description="Polar residues" evidence="1">
    <location>
        <begin position="331"/>
        <end position="340"/>
    </location>
</feature>
<dbReference type="AlphaFoldDB" id="A0A1X2GDY6"/>
<gene>
    <name evidence="3" type="ORF">DM01DRAFT_1081270</name>
</gene>
<feature type="chain" id="PRO_5012259259" evidence="2">
    <location>
        <begin position="27"/>
        <end position="535"/>
    </location>
</feature>
<comment type="caution">
    <text evidence="3">The sequence shown here is derived from an EMBL/GenBank/DDBJ whole genome shotgun (WGS) entry which is preliminary data.</text>
</comment>
<accession>A0A1X2GDY6</accession>
<evidence type="ECO:0000313" key="4">
    <source>
        <dbReference type="Proteomes" id="UP000242146"/>
    </source>
</evidence>
<feature type="signal peptide" evidence="2">
    <location>
        <begin position="1"/>
        <end position="26"/>
    </location>
</feature>
<keyword evidence="4" id="KW-1185">Reference proteome</keyword>
<dbReference type="EMBL" id="MCGT01000020">
    <property type="protein sequence ID" value="ORX51616.1"/>
    <property type="molecule type" value="Genomic_DNA"/>
</dbReference>
<feature type="region of interest" description="Disordered" evidence="1">
    <location>
        <begin position="238"/>
        <end position="445"/>
    </location>
</feature>
<feature type="compositionally biased region" description="Basic and acidic residues" evidence="1">
    <location>
        <begin position="342"/>
        <end position="364"/>
    </location>
</feature>
<name>A0A1X2GDY6_9FUNG</name>
<proteinExistence type="predicted"/>
<protein>
    <submittedName>
        <fullName evidence="3">Uncharacterized protein</fullName>
    </submittedName>
</protein>
<feature type="compositionally biased region" description="Polar residues" evidence="1">
    <location>
        <begin position="255"/>
        <end position="267"/>
    </location>
</feature>
<dbReference type="Proteomes" id="UP000242146">
    <property type="component" value="Unassembled WGS sequence"/>
</dbReference>
<evidence type="ECO:0000256" key="2">
    <source>
        <dbReference type="SAM" id="SignalP"/>
    </source>
</evidence>